<feature type="compositionally biased region" description="Low complexity" evidence="1">
    <location>
        <begin position="185"/>
        <end position="194"/>
    </location>
</feature>
<evidence type="ECO:0000256" key="1">
    <source>
        <dbReference type="SAM" id="MobiDB-lite"/>
    </source>
</evidence>
<dbReference type="Proteomes" id="UP000076078">
    <property type="component" value="Unassembled WGS sequence"/>
</dbReference>
<name>A0A151ZCJ8_TIELA</name>
<organism evidence="2 3">
    <name type="scientific">Tieghemostelium lacteum</name>
    <name type="common">Slime mold</name>
    <name type="synonym">Dictyostelium lacteum</name>
    <dbReference type="NCBI Taxonomy" id="361077"/>
    <lineage>
        <taxon>Eukaryota</taxon>
        <taxon>Amoebozoa</taxon>
        <taxon>Evosea</taxon>
        <taxon>Eumycetozoa</taxon>
        <taxon>Dictyostelia</taxon>
        <taxon>Dictyosteliales</taxon>
        <taxon>Raperosteliaceae</taxon>
        <taxon>Tieghemostelium</taxon>
    </lineage>
</organism>
<keyword evidence="3" id="KW-1185">Reference proteome</keyword>
<evidence type="ECO:0000313" key="3">
    <source>
        <dbReference type="Proteomes" id="UP000076078"/>
    </source>
</evidence>
<reference evidence="2 3" key="1">
    <citation type="submission" date="2015-12" db="EMBL/GenBank/DDBJ databases">
        <title>Dictyostelia acquired genes for synthesis and detection of signals that induce cell-type specialization by lateral gene transfer from prokaryotes.</title>
        <authorList>
            <person name="Gloeckner G."/>
            <person name="Schaap P."/>
        </authorList>
    </citation>
    <scope>NUCLEOTIDE SEQUENCE [LARGE SCALE GENOMIC DNA]</scope>
    <source>
        <strain evidence="2 3">TK</strain>
    </source>
</reference>
<dbReference type="AlphaFoldDB" id="A0A151ZCJ8"/>
<dbReference type="EMBL" id="LODT01000034">
    <property type="protein sequence ID" value="KYQ91661.1"/>
    <property type="molecule type" value="Genomic_DNA"/>
</dbReference>
<dbReference type="OrthoDB" id="21056at2759"/>
<dbReference type="OMA" id="KERNHFY"/>
<sequence length="312" mass="36378">MDNTYKERNYFYIRVGKYYVVPLLLILHDHKQFTEYQFHELITATQNILCKHIMSLHGNYQNTLLTVEQSTLSKLYCLTDFSFNYKFTPTFPKYCIFVKSEAFLKSKNVIDIDKIKKKRNNNNSDEDVVVIDDDDSEVDFNELEQEQEIDDMNNKNRKKFSFTQLPLPKPEEIIETKYDKEIEQAEQAEQQQKQTELRPKSDKKKGYKEKIQSVAEYNGGEYDGLTVTGHTLVIETFPKSTYNTLEAFHLKNSDFVLPDNDSDYNNNNNSTTAKISKTKDTLNISSFFGSNASKKTTTTTTTKKKKKNKKRG</sequence>
<accession>A0A151ZCJ8</accession>
<dbReference type="FunCoup" id="A0A151ZCJ8">
    <property type="interactions" value="425"/>
</dbReference>
<gene>
    <name evidence="2" type="ORF">DLAC_11688</name>
</gene>
<dbReference type="InParanoid" id="A0A151ZCJ8"/>
<evidence type="ECO:0000313" key="2">
    <source>
        <dbReference type="EMBL" id="KYQ91661.1"/>
    </source>
</evidence>
<protein>
    <submittedName>
        <fullName evidence="2">Uncharacterized protein</fullName>
    </submittedName>
</protein>
<feature type="region of interest" description="Disordered" evidence="1">
    <location>
        <begin position="289"/>
        <end position="312"/>
    </location>
</feature>
<proteinExistence type="predicted"/>
<feature type="compositionally biased region" description="Basic residues" evidence="1">
    <location>
        <begin position="302"/>
        <end position="312"/>
    </location>
</feature>
<comment type="caution">
    <text evidence="2">The sequence shown here is derived from an EMBL/GenBank/DDBJ whole genome shotgun (WGS) entry which is preliminary data.</text>
</comment>
<feature type="region of interest" description="Disordered" evidence="1">
    <location>
        <begin position="185"/>
        <end position="207"/>
    </location>
</feature>